<evidence type="ECO:0000313" key="2">
    <source>
        <dbReference type="Proteomes" id="UP000540128"/>
    </source>
</evidence>
<keyword evidence="2" id="KW-1185">Reference proteome</keyword>
<dbReference type="EMBL" id="JAANNT010000006">
    <property type="protein sequence ID" value="NUV28734.1"/>
    <property type="molecule type" value="Genomic_DNA"/>
</dbReference>
<dbReference type="SUPFAM" id="SSF48452">
    <property type="entry name" value="TPR-like"/>
    <property type="match status" value="1"/>
</dbReference>
<dbReference type="AlphaFoldDB" id="A0A7Y6C9N6"/>
<dbReference type="InterPro" id="IPR011990">
    <property type="entry name" value="TPR-like_helical_dom_sf"/>
</dbReference>
<dbReference type="GO" id="GO:0003677">
    <property type="term" value="F:DNA binding"/>
    <property type="evidence" value="ECO:0007669"/>
    <property type="project" value="InterPro"/>
</dbReference>
<dbReference type="Proteomes" id="UP000540128">
    <property type="component" value="Unassembled WGS sequence"/>
</dbReference>
<reference evidence="1 2" key="1">
    <citation type="submission" date="2020-03" db="EMBL/GenBank/DDBJ databases">
        <title>Complete genome sequence of sixteen Streptomyces strains facilitates identification of candidate genes involved in plant growth-promotion in grain legumes and cereals.</title>
        <authorList>
            <person name="Gopalakrishnan S."/>
            <person name="Thakur V."/>
            <person name="Saxena R."/>
            <person name="Vadlamudi S."/>
            <person name="Purohit S."/>
            <person name="Kumar V."/>
            <person name="Rathore A."/>
            <person name="Chitikineni A."/>
            <person name="Varshney R.K."/>
        </authorList>
    </citation>
    <scope>NUCLEOTIDE SEQUENCE [LARGE SCALE GENOMIC DNA]</scope>
    <source>
        <strain evidence="1 2">KAI-180</strain>
    </source>
</reference>
<gene>
    <name evidence="1" type="ORF">G6W59_10400</name>
</gene>
<dbReference type="InterPro" id="IPR001387">
    <property type="entry name" value="Cro/C1-type_HTH"/>
</dbReference>
<sequence>MAANTYLAEALTEAGHTQEELAEAVNDYLRALGRAGTVSDRTVRNWLTGKTRWPHPRQREALEAVFSRTAEELGFTPPAGRRSPTRTEAPVHRRNFLAAATGTTTAAAMPLITSRPYSVGTTDVIRLRNGLDALTALDATRGGHEALEQSALAGASQALALQERAASQRVRQRLYGLAAEYTAAAAWSAVDAGRSGRAQQHLNRALHLAGLGSAAEAELRVWNSHAMLARQGKHFSEAVHAAQTAQTTRAARRDPLLASLAHARTSVGHAECGDRQAALRSLGYAEEALTKASLNDPRPTWVSFYGHPELLAITAIVRNKIGDPAEAEAASHRALAAIPQHFRRNRALATLQLALTQIRQRDVDQACATAGQVFVLMQGNVLPGRMRSFLAGFNRNLTTLAPHADSTRQWVDRYRSERSQAR</sequence>
<name>A0A7Y6C9N6_9ACTN</name>
<evidence type="ECO:0000313" key="1">
    <source>
        <dbReference type="EMBL" id="NUV28734.1"/>
    </source>
</evidence>
<dbReference type="InterPro" id="IPR010982">
    <property type="entry name" value="Lambda_DNA-bd_dom_sf"/>
</dbReference>
<protein>
    <submittedName>
        <fullName evidence="1">Helix-turn-helix transcriptional regulator</fullName>
    </submittedName>
</protein>
<dbReference type="Gene3D" id="1.10.260.40">
    <property type="entry name" value="lambda repressor-like DNA-binding domains"/>
    <property type="match status" value="1"/>
</dbReference>
<proteinExistence type="predicted"/>
<accession>A0A7Y6C9N6</accession>
<dbReference type="CDD" id="cd00093">
    <property type="entry name" value="HTH_XRE"/>
    <property type="match status" value="1"/>
</dbReference>
<comment type="caution">
    <text evidence="1">The sequence shown here is derived from an EMBL/GenBank/DDBJ whole genome shotgun (WGS) entry which is preliminary data.</text>
</comment>
<dbReference type="RefSeq" id="WP_030698373.1">
    <property type="nucleotide sequence ID" value="NZ_JAANNT010000006.1"/>
</dbReference>
<organism evidence="1 2">
    <name type="scientific">Streptomyces odorifer</name>
    <dbReference type="NCBI Taxonomy" id="53450"/>
    <lineage>
        <taxon>Bacteria</taxon>
        <taxon>Bacillati</taxon>
        <taxon>Actinomycetota</taxon>
        <taxon>Actinomycetes</taxon>
        <taxon>Kitasatosporales</taxon>
        <taxon>Streptomycetaceae</taxon>
        <taxon>Streptomyces</taxon>
        <taxon>Streptomyces albidoflavus group</taxon>
    </lineage>
</organism>